<sequence>MLWALPIHVVPGAGFSLLRRFPSLPTLTGPTCLSVNIQLNSFYKPRKEIHDKALSVGGFFFHVKFIGNLHN</sequence>
<dbReference type="AlphaFoldDB" id="A0A674GKS4"/>
<evidence type="ECO:0000313" key="1">
    <source>
        <dbReference type="Ensembl" id="ENSTGUP00000022997.1"/>
    </source>
</evidence>
<reference evidence="1" key="2">
    <citation type="submission" date="2025-08" db="UniProtKB">
        <authorList>
            <consortium name="Ensembl"/>
        </authorList>
    </citation>
    <scope>IDENTIFICATION</scope>
</reference>
<dbReference type="InParanoid" id="A0A674GKS4"/>
<evidence type="ECO:0000313" key="2">
    <source>
        <dbReference type="Proteomes" id="UP000007754"/>
    </source>
</evidence>
<dbReference type="Ensembl" id="ENSTGUT00000035216.1">
    <property type="protein sequence ID" value="ENSTGUP00000022997.1"/>
    <property type="gene ID" value="ENSTGUG00000029284.1"/>
</dbReference>
<reference evidence="1" key="3">
    <citation type="submission" date="2025-09" db="UniProtKB">
        <authorList>
            <consortium name="Ensembl"/>
        </authorList>
    </citation>
    <scope>IDENTIFICATION</scope>
</reference>
<accession>A0A674GKS4</accession>
<name>A0A674GKS4_TAEGU</name>
<keyword evidence="2" id="KW-1185">Reference proteome</keyword>
<dbReference type="Proteomes" id="UP000007754">
    <property type="component" value="Chromosome 20"/>
</dbReference>
<protein>
    <submittedName>
        <fullName evidence="1">Uncharacterized protein</fullName>
    </submittedName>
</protein>
<reference evidence="1 2" key="1">
    <citation type="journal article" date="2010" name="Nature">
        <title>The genome of a songbird.</title>
        <authorList>
            <person name="Warren W.C."/>
            <person name="Clayton D.F."/>
            <person name="Ellegren H."/>
            <person name="Arnold A.P."/>
            <person name="Hillier L.W."/>
            <person name="Kunstner A."/>
            <person name="Searle S."/>
            <person name="White S."/>
            <person name="Vilella A.J."/>
            <person name="Fairley S."/>
            <person name="Heger A."/>
            <person name="Kong L."/>
            <person name="Ponting C.P."/>
            <person name="Jarvis E.D."/>
            <person name="Mello C.V."/>
            <person name="Minx P."/>
            <person name="Lovell P."/>
            <person name="Velho T.A."/>
            <person name="Ferris M."/>
            <person name="Balakrishnan C.N."/>
            <person name="Sinha S."/>
            <person name="Blatti C."/>
            <person name="London S.E."/>
            <person name="Li Y."/>
            <person name="Lin Y.C."/>
            <person name="George J."/>
            <person name="Sweedler J."/>
            <person name="Southey B."/>
            <person name="Gunaratne P."/>
            <person name="Watson M."/>
            <person name="Nam K."/>
            <person name="Backstrom N."/>
            <person name="Smeds L."/>
            <person name="Nabholz B."/>
            <person name="Itoh Y."/>
            <person name="Whitney O."/>
            <person name="Pfenning A.R."/>
            <person name="Howard J."/>
            <person name="Volker M."/>
            <person name="Skinner B.M."/>
            <person name="Griffin D.K."/>
            <person name="Ye L."/>
            <person name="McLaren W.M."/>
            <person name="Flicek P."/>
            <person name="Quesada V."/>
            <person name="Velasco G."/>
            <person name="Lopez-Otin C."/>
            <person name="Puente X.S."/>
            <person name="Olender T."/>
            <person name="Lancet D."/>
            <person name="Smit A.F."/>
            <person name="Hubley R."/>
            <person name="Konkel M.K."/>
            <person name="Walker J.A."/>
            <person name="Batzer M.A."/>
            <person name="Gu W."/>
            <person name="Pollock D.D."/>
            <person name="Chen L."/>
            <person name="Cheng Z."/>
            <person name="Eichler E.E."/>
            <person name="Stapley J."/>
            <person name="Slate J."/>
            <person name="Ekblom R."/>
            <person name="Birkhead T."/>
            <person name="Burke T."/>
            <person name="Burt D."/>
            <person name="Scharff C."/>
            <person name="Adam I."/>
            <person name="Richard H."/>
            <person name="Sultan M."/>
            <person name="Soldatov A."/>
            <person name="Lehrach H."/>
            <person name="Edwards S.V."/>
            <person name="Yang S.P."/>
            <person name="Li X."/>
            <person name="Graves T."/>
            <person name="Fulton L."/>
            <person name="Nelson J."/>
            <person name="Chinwalla A."/>
            <person name="Hou S."/>
            <person name="Mardis E.R."/>
            <person name="Wilson R.K."/>
        </authorList>
    </citation>
    <scope>NUCLEOTIDE SEQUENCE [LARGE SCALE GENOMIC DNA]</scope>
</reference>
<organism evidence="1 2">
    <name type="scientific">Taeniopygia guttata</name>
    <name type="common">Zebra finch</name>
    <name type="synonym">Poephila guttata</name>
    <dbReference type="NCBI Taxonomy" id="59729"/>
    <lineage>
        <taxon>Eukaryota</taxon>
        <taxon>Metazoa</taxon>
        <taxon>Chordata</taxon>
        <taxon>Craniata</taxon>
        <taxon>Vertebrata</taxon>
        <taxon>Euteleostomi</taxon>
        <taxon>Archelosauria</taxon>
        <taxon>Archosauria</taxon>
        <taxon>Dinosauria</taxon>
        <taxon>Saurischia</taxon>
        <taxon>Theropoda</taxon>
        <taxon>Coelurosauria</taxon>
        <taxon>Aves</taxon>
        <taxon>Neognathae</taxon>
        <taxon>Neoaves</taxon>
        <taxon>Telluraves</taxon>
        <taxon>Australaves</taxon>
        <taxon>Passeriformes</taxon>
        <taxon>Passeroidea</taxon>
        <taxon>Estrildidae</taxon>
        <taxon>Estrildinae</taxon>
        <taxon>Taeniopygia</taxon>
    </lineage>
</organism>
<proteinExistence type="predicted"/>